<evidence type="ECO:0000313" key="1">
    <source>
        <dbReference type="EMBL" id="MBR0668412.1"/>
    </source>
</evidence>
<comment type="caution">
    <text evidence="1">The sequence shown here is derived from an EMBL/GenBank/DDBJ whole genome shotgun (WGS) entry which is preliminary data.</text>
</comment>
<dbReference type="Proteomes" id="UP001196870">
    <property type="component" value="Unassembled WGS sequence"/>
</dbReference>
<keyword evidence="2" id="KW-1185">Reference proteome</keyword>
<protein>
    <recommendedName>
        <fullName evidence="3">5-deoxy-glucuronate isomerase</fullName>
    </recommendedName>
</protein>
<dbReference type="InterPro" id="IPR014710">
    <property type="entry name" value="RmlC-like_jellyroll"/>
</dbReference>
<dbReference type="EMBL" id="JAAGBB010000056">
    <property type="protein sequence ID" value="MBR0668412.1"/>
    <property type="molecule type" value="Genomic_DNA"/>
</dbReference>
<name>A0ABS5F792_9PROT</name>
<evidence type="ECO:0000313" key="2">
    <source>
        <dbReference type="Proteomes" id="UP001196870"/>
    </source>
</evidence>
<reference evidence="2" key="1">
    <citation type="journal article" date="2021" name="Syst. Appl. Microbiol.">
        <title>Roseomonas hellenica sp. nov., isolated from roots of wild-growing Alkanna tinctoria.</title>
        <authorList>
            <person name="Rat A."/>
            <person name="Naranjo H.D."/>
            <person name="Lebbe L."/>
            <person name="Cnockaert M."/>
            <person name="Krigas N."/>
            <person name="Grigoriadou K."/>
            <person name="Maloupa E."/>
            <person name="Willems A."/>
        </authorList>
    </citation>
    <scope>NUCLEOTIDE SEQUENCE [LARGE SCALE GENOMIC DNA]</scope>
    <source>
        <strain evidence="2">LMG 31523</strain>
    </source>
</reference>
<organism evidence="1 2">
    <name type="scientific">Plastoroseomonas hellenica</name>
    <dbReference type="NCBI Taxonomy" id="2687306"/>
    <lineage>
        <taxon>Bacteria</taxon>
        <taxon>Pseudomonadati</taxon>
        <taxon>Pseudomonadota</taxon>
        <taxon>Alphaproteobacteria</taxon>
        <taxon>Acetobacterales</taxon>
        <taxon>Acetobacteraceae</taxon>
        <taxon>Plastoroseomonas</taxon>
    </lineage>
</organism>
<dbReference type="RefSeq" id="WP_211856185.1">
    <property type="nucleotide sequence ID" value="NZ_JAAGBB010000056.1"/>
</dbReference>
<dbReference type="Gene3D" id="2.60.120.10">
    <property type="entry name" value="Jelly Rolls"/>
    <property type="match status" value="1"/>
</dbReference>
<proteinExistence type="predicted"/>
<accession>A0ABS5F792</accession>
<evidence type="ECO:0008006" key="3">
    <source>
        <dbReference type="Google" id="ProtNLM"/>
    </source>
</evidence>
<sequence>MYDASDPRAALAAAPATVRPAPTRFAGAEYARFYELPPQEEAEGLRGWYARGQNFLVNHVEAAAGAILARAAQPDEYVLLLPDAATRVEIEAGGERRGLDGNSLAFIPPGDSRVTVKAPGRMIRLFTTRAGDLAARAVNAASYAEPHPNVAPLADWPAPPGGWRVRSYGLDVPPEPTRFGRIWRCTTFMVNYLDPADGPRDATKMSPHHHDDFEQGSLVLDGAYTHHIRWPWTTDMTIWRPDDHEYCAAPSLTVIPPPAIHTSRAEMAGQMVDIFCPPRRDFSEKPGWVLNAGDYPMP</sequence>
<gene>
    <name evidence="1" type="ORF">GXW71_28930</name>
</gene>